<evidence type="ECO:0000313" key="2">
    <source>
        <dbReference type="EMBL" id="RUS28830.1"/>
    </source>
</evidence>
<gene>
    <name evidence="2" type="ORF">BC938DRAFT_481395</name>
</gene>
<feature type="compositionally biased region" description="Basic and acidic residues" evidence="1">
    <location>
        <begin position="96"/>
        <end position="108"/>
    </location>
</feature>
<feature type="region of interest" description="Disordered" evidence="1">
    <location>
        <begin position="194"/>
        <end position="214"/>
    </location>
</feature>
<feature type="region of interest" description="Disordered" evidence="1">
    <location>
        <begin position="129"/>
        <end position="181"/>
    </location>
</feature>
<sequence length="683" mass="76093">MLGNTNEIQEMLDVDRVEALPVTRPRTPDELWANCVNILITLCENVLLDENMTPIRPSGLGLSGGDSQQQFKQRSESPDHAANLSRDPPQSKRKRDLADTARESKSQRLSDSLANEVARSLTFTEFPPSDIVTARNTGTDDDDEPSFMDVESSSRADASPRGMPIGASSPHTTNNDNNNNSARRFRDVALRRANRSSVRPRHANHTTGPDLHITSTTQPLLIPTLRRMSSSSLSSPYHNPFAQQPSTSLDAWATSQALKRHVDSFAFGRAFEEKTEELRRTLVMLQDGSGRTYEEIKELMETVIRTAEWMSADHDGRFADIFPQWALVESSLENIARYIQIVEDMKQLIMNPFPRTADLATDLRTAHTLLESKCILYGDTILKQNGLGWKVMALPEQDHLIAAVKGWFYSLALGLAGEMNVEVAKARSQGLEESGGGGGLGEKDVGKFMETILSVVELISDHIDFTAFPSSKLTGSATDLATVYIHYTCSQMNRIASSATSSSSTYPSSTHNTRIDVRFMYHLENVCRLLSHLRIIRDAESANPPASHHHYHHNRDASHDMVCLVTAEDLSAALVELGLRTCEVVQTQRQRMVQAARSLAVTGPVGFMYVFEFLLRFVGRVVEFAGREKEEEGRMQRLLSSLEHLEATLPSISVLSYVCSSSPLWHVFIPPIDRLKMVPSRDK</sequence>
<dbReference type="Proteomes" id="UP000274822">
    <property type="component" value="Unassembled WGS sequence"/>
</dbReference>
<comment type="caution">
    <text evidence="2">The sequence shown here is derived from an EMBL/GenBank/DDBJ whole genome shotgun (WGS) entry which is preliminary data.</text>
</comment>
<dbReference type="EMBL" id="RBNJ01006064">
    <property type="protein sequence ID" value="RUS28830.1"/>
    <property type="molecule type" value="Genomic_DNA"/>
</dbReference>
<protein>
    <submittedName>
        <fullName evidence="2">Uncharacterized protein</fullName>
    </submittedName>
</protein>
<feature type="region of interest" description="Disordered" evidence="1">
    <location>
        <begin position="58"/>
        <end position="113"/>
    </location>
</feature>
<proteinExistence type="predicted"/>
<organism evidence="2 3">
    <name type="scientific">Jimgerdemannia flammicorona</name>
    <dbReference type="NCBI Taxonomy" id="994334"/>
    <lineage>
        <taxon>Eukaryota</taxon>
        <taxon>Fungi</taxon>
        <taxon>Fungi incertae sedis</taxon>
        <taxon>Mucoromycota</taxon>
        <taxon>Mucoromycotina</taxon>
        <taxon>Endogonomycetes</taxon>
        <taxon>Endogonales</taxon>
        <taxon>Endogonaceae</taxon>
        <taxon>Jimgerdemannia</taxon>
    </lineage>
</organism>
<keyword evidence="3" id="KW-1185">Reference proteome</keyword>
<name>A0A433QG85_9FUNG</name>
<feature type="compositionally biased region" description="Basic residues" evidence="1">
    <location>
        <begin position="194"/>
        <end position="204"/>
    </location>
</feature>
<accession>A0A433QG85</accession>
<dbReference type="AlphaFoldDB" id="A0A433QG85"/>
<reference evidence="2 3" key="1">
    <citation type="journal article" date="2018" name="New Phytol.">
        <title>Phylogenomics of Endogonaceae and evolution of mycorrhizas within Mucoromycota.</title>
        <authorList>
            <person name="Chang Y."/>
            <person name="Desiro A."/>
            <person name="Na H."/>
            <person name="Sandor L."/>
            <person name="Lipzen A."/>
            <person name="Clum A."/>
            <person name="Barry K."/>
            <person name="Grigoriev I.V."/>
            <person name="Martin F.M."/>
            <person name="Stajich J.E."/>
            <person name="Smith M.E."/>
            <person name="Bonito G."/>
            <person name="Spatafora J.W."/>
        </authorList>
    </citation>
    <scope>NUCLEOTIDE SEQUENCE [LARGE SCALE GENOMIC DNA]</scope>
    <source>
        <strain evidence="2 3">AD002</strain>
    </source>
</reference>
<evidence type="ECO:0000313" key="3">
    <source>
        <dbReference type="Proteomes" id="UP000274822"/>
    </source>
</evidence>
<evidence type="ECO:0000256" key="1">
    <source>
        <dbReference type="SAM" id="MobiDB-lite"/>
    </source>
</evidence>